<accession>A0AAT9GT50</accession>
<dbReference type="InterPro" id="IPR000719">
    <property type="entry name" value="Prot_kinase_dom"/>
</dbReference>
<feature type="transmembrane region" description="Helical" evidence="6">
    <location>
        <begin position="6"/>
        <end position="22"/>
    </location>
</feature>
<proteinExistence type="inferred from homology"/>
<feature type="transmembrane region" description="Helical" evidence="6">
    <location>
        <begin position="34"/>
        <end position="52"/>
    </location>
</feature>
<dbReference type="SUPFAM" id="SSF56112">
    <property type="entry name" value="Protein kinase-like (PK-like)"/>
    <property type="match status" value="1"/>
</dbReference>
<dbReference type="PANTHER" id="PTHR11042">
    <property type="entry name" value="EUKARYOTIC TRANSLATION INITIATION FACTOR 2-ALPHA KINASE EIF2-ALPHA KINASE -RELATED"/>
    <property type="match status" value="1"/>
</dbReference>
<evidence type="ECO:0000256" key="4">
    <source>
        <dbReference type="ARBA" id="ARBA00022840"/>
    </source>
</evidence>
<evidence type="ECO:0000256" key="5">
    <source>
        <dbReference type="ARBA" id="ARBA00037982"/>
    </source>
</evidence>
<dbReference type="SMART" id="SM00220">
    <property type="entry name" value="S_TKc"/>
    <property type="match status" value="1"/>
</dbReference>
<organism evidence="8">
    <name type="scientific">Sulfurisphaera javensis</name>
    <dbReference type="NCBI Taxonomy" id="2049879"/>
    <lineage>
        <taxon>Archaea</taxon>
        <taxon>Thermoproteota</taxon>
        <taxon>Thermoprotei</taxon>
        <taxon>Sulfolobales</taxon>
        <taxon>Sulfolobaceae</taxon>
        <taxon>Sulfurisphaera</taxon>
    </lineage>
</organism>
<reference evidence="8" key="1">
    <citation type="submission" date="2024-03" db="EMBL/GenBank/DDBJ databases">
        <title>Complete genome sequence of Sulfurisphaera javensis strain KD-1.</title>
        <authorList>
            <person name="Sakai H."/>
            <person name="Nur N."/>
            <person name="Suwanto A."/>
            <person name="Kurosawa N."/>
        </authorList>
    </citation>
    <scope>NUCLEOTIDE SEQUENCE</scope>
    <source>
        <strain evidence="8">KD-1</strain>
    </source>
</reference>
<gene>
    <name evidence="8" type="ORF">SJAV_20030</name>
</gene>
<dbReference type="GeneID" id="92354951"/>
<evidence type="ECO:0000256" key="6">
    <source>
        <dbReference type="SAM" id="Phobius"/>
    </source>
</evidence>
<evidence type="ECO:0000256" key="3">
    <source>
        <dbReference type="ARBA" id="ARBA00022777"/>
    </source>
</evidence>
<dbReference type="GO" id="GO:0005524">
    <property type="term" value="F:ATP binding"/>
    <property type="evidence" value="ECO:0007669"/>
    <property type="project" value="UniProtKB-KW"/>
</dbReference>
<dbReference type="Gene3D" id="1.10.510.10">
    <property type="entry name" value="Transferase(Phosphotransferase) domain 1"/>
    <property type="match status" value="1"/>
</dbReference>
<dbReference type="PROSITE" id="PS50011">
    <property type="entry name" value="PROTEIN_KINASE_DOM"/>
    <property type="match status" value="1"/>
</dbReference>
<dbReference type="InterPro" id="IPR050339">
    <property type="entry name" value="CC_SR_Kinase"/>
</dbReference>
<evidence type="ECO:0000256" key="1">
    <source>
        <dbReference type="ARBA" id="ARBA00022679"/>
    </source>
</evidence>
<feature type="transmembrane region" description="Helical" evidence="6">
    <location>
        <begin position="119"/>
        <end position="140"/>
    </location>
</feature>
<evidence type="ECO:0000313" key="8">
    <source>
        <dbReference type="EMBL" id="BFH74059.1"/>
    </source>
</evidence>
<keyword evidence="3" id="KW-0418">Kinase</keyword>
<dbReference type="AlphaFoldDB" id="A0AAT9GT50"/>
<evidence type="ECO:0000256" key="2">
    <source>
        <dbReference type="ARBA" id="ARBA00022741"/>
    </source>
</evidence>
<sequence length="669" mass="74731">MKINVNMLYDFIIYSIIFTIIYKHDPTLPIFPNLSFLTIALPLASLLINGLYPNLKTFSIGIVITLLSIIYFWPALSTAAEITGILVFLEIIGLFIFGLIPFVVELILAYALYLSPPPSSTYAVDNIPIILIFILFTAYIRGIALSRKGKLFFEIKIRVRNSPTSKHKPKSSMIRGLIKSSSSSQKSQYKKVLITGLPTQNIKVQVDSYLVDLPIGQEVSIKAQQLIFCPQEINGITYVPNIHITTSDKVRVTYSIGNPSPSNFRKCYIRFRINNYNSDWLLNVDGVVYKLQGNDTYFPLFDKMMINWKASPLGNFKFNPSGGQAFRGDYIVIDTLPTLQPVTFSQATPQQWNANLWVGKNLYGYKIVDFIGEGGNGYVLKGESGGTYYALKILKLEQTIGGTRTQASLSSFDVLFSEGENLKKLSQNPRFVEIYGIYVDRNNIKRILDGDSSIYLQFPPAIVMEFMEGGNLESLIQDRFVYSQYWYDIVKEIIKEVAEGLAYLHSSGYVHLDIKPANIFFSSKLGNSPYEVYQNVKGKVKIGDLGSAVKVGSQVTQITPAYASPDQLEALITGKGASPSMDIFSLGVTLYKMLTMSYSPIGDLLDQAFTLYANGDIQGALNLINQAKSQLPIIPPSNIPREFQETIIRATDPNPLKRITAKDILAILQ</sequence>
<dbReference type="EMBL" id="AP031322">
    <property type="protein sequence ID" value="BFH74059.1"/>
    <property type="molecule type" value="Genomic_DNA"/>
</dbReference>
<feature type="domain" description="Protein kinase" evidence="7">
    <location>
        <begin position="365"/>
        <end position="669"/>
    </location>
</feature>
<keyword evidence="6" id="KW-1133">Transmembrane helix</keyword>
<dbReference type="RefSeq" id="WP_369609602.1">
    <property type="nucleotide sequence ID" value="NZ_AP031322.1"/>
</dbReference>
<dbReference type="PROSITE" id="PS00108">
    <property type="entry name" value="PROTEIN_KINASE_ST"/>
    <property type="match status" value="1"/>
</dbReference>
<dbReference type="KEGG" id="sjv:SJAV_20030"/>
<protein>
    <recommendedName>
        <fullName evidence="7">Protein kinase domain-containing protein</fullName>
    </recommendedName>
</protein>
<comment type="similarity">
    <text evidence="5">Belongs to the protein kinase superfamily. Ser/Thr protein kinase family. GCN2 subfamily.</text>
</comment>
<dbReference type="InterPro" id="IPR011009">
    <property type="entry name" value="Kinase-like_dom_sf"/>
</dbReference>
<dbReference type="InterPro" id="IPR017441">
    <property type="entry name" value="Protein_kinase_ATP_BS"/>
</dbReference>
<evidence type="ECO:0000259" key="7">
    <source>
        <dbReference type="PROSITE" id="PS50011"/>
    </source>
</evidence>
<name>A0AAT9GT50_9CREN</name>
<dbReference type="InterPro" id="IPR008271">
    <property type="entry name" value="Ser/Thr_kinase_AS"/>
</dbReference>
<feature type="transmembrane region" description="Helical" evidence="6">
    <location>
        <begin position="58"/>
        <end position="76"/>
    </location>
</feature>
<dbReference type="GO" id="GO:0004672">
    <property type="term" value="F:protein kinase activity"/>
    <property type="evidence" value="ECO:0007669"/>
    <property type="project" value="InterPro"/>
</dbReference>
<keyword evidence="6" id="KW-0472">Membrane</keyword>
<keyword evidence="6" id="KW-0812">Transmembrane</keyword>
<dbReference type="GO" id="GO:0005737">
    <property type="term" value="C:cytoplasm"/>
    <property type="evidence" value="ECO:0007669"/>
    <property type="project" value="TreeGrafter"/>
</dbReference>
<feature type="transmembrane region" description="Helical" evidence="6">
    <location>
        <begin position="88"/>
        <end position="113"/>
    </location>
</feature>
<dbReference type="PROSITE" id="PS00107">
    <property type="entry name" value="PROTEIN_KINASE_ATP"/>
    <property type="match status" value="1"/>
</dbReference>
<dbReference type="PANTHER" id="PTHR11042:SF178">
    <property type="entry name" value="EUKARYOTIC TRANSLATION INITIATION FACTOR 2-ALPHA KINASE 1"/>
    <property type="match status" value="1"/>
</dbReference>
<keyword evidence="4" id="KW-0067">ATP-binding</keyword>
<keyword evidence="2" id="KW-0547">Nucleotide-binding</keyword>
<dbReference type="CDD" id="cd14014">
    <property type="entry name" value="STKc_PknB_like"/>
    <property type="match status" value="1"/>
</dbReference>
<keyword evidence="1" id="KW-0808">Transferase</keyword>
<dbReference type="Pfam" id="PF00069">
    <property type="entry name" value="Pkinase"/>
    <property type="match status" value="1"/>
</dbReference>